<dbReference type="eggNOG" id="KOG4197">
    <property type="taxonomic scope" value="Eukaryota"/>
</dbReference>
<feature type="repeat" description="PPR" evidence="2">
    <location>
        <begin position="240"/>
        <end position="274"/>
    </location>
</feature>
<accession>D8TGE0</accession>
<feature type="repeat" description="PPR" evidence="2">
    <location>
        <begin position="142"/>
        <end position="172"/>
    </location>
</feature>
<dbReference type="Gramene" id="EFJ04275">
    <property type="protein sequence ID" value="EFJ04275"/>
    <property type="gene ID" value="SELMODRAFT_138963"/>
</dbReference>
<organism evidence="4">
    <name type="scientific">Selaginella moellendorffii</name>
    <name type="common">Spikemoss</name>
    <dbReference type="NCBI Taxonomy" id="88036"/>
    <lineage>
        <taxon>Eukaryota</taxon>
        <taxon>Viridiplantae</taxon>
        <taxon>Streptophyta</taxon>
        <taxon>Embryophyta</taxon>
        <taxon>Tracheophyta</taxon>
        <taxon>Lycopodiopsida</taxon>
        <taxon>Selaginellales</taxon>
        <taxon>Selaginellaceae</taxon>
        <taxon>Selaginella</taxon>
    </lineage>
</organism>
<proteinExistence type="predicted"/>
<dbReference type="NCBIfam" id="TIGR00756">
    <property type="entry name" value="PPR"/>
    <property type="match status" value="3"/>
</dbReference>
<dbReference type="AlphaFoldDB" id="D8TGE0"/>
<protein>
    <recommendedName>
        <fullName evidence="5">Pentacotripeptide-repeat region of PRORP domain-containing protein</fullName>
    </recommendedName>
</protein>
<dbReference type="PROSITE" id="PS51375">
    <property type="entry name" value="PPR"/>
    <property type="match status" value="4"/>
</dbReference>
<keyword evidence="1" id="KW-0677">Repeat</keyword>
<dbReference type="GO" id="GO:0003723">
    <property type="term" value="F:RNA binding"/>
    <property type="evidence" value="ECO:0007669"/>
    <property type="project" value="InterPro"/>
</dbReference>
<name>D8TGE0_SELML</name>
<dbReference type="Pfam" id="PF01535">
    <property type="entry name" value="PPR"/>
    <property type="match status" value="5"/>
</dbReference>
<dbReference type="InParanoid" id="D8TGE0"/>
<evidence type="ECO:0000313" key="3">
    <source>
        <dbReference type="EMBL" id="EFJ04275.1"/>
    </source>
</evidence>
<dbReference type="KEGG" id="smo:SELMODRAFT_138963"/>
<evidence type="ECO:0000256" key="1">
    <source>
        <dbReference type="ARBA" id="ARBA00022737"/>
    </source>
</evidence>
<dbReference type="GO" id="GO:0009451">
    <property type="term" value="P:RNA modification"/>
    <property type="evidence" value="ECO:0000318"/>
    <property type="project" value="GO_Central"/>
</dbReference>
<feature type="non-terminal residue" evidence="3">
    <location>
        <position position="288"/>
    </location>
</feature>
<feature type="repeat" description="PPR" evidence="2">
    <location>
        <begin position="173"/>
        <end position="203"/>
    </location>
</feature>
<gene>
    <name evidence="3" type="ORF">SELMODRAFT_138963</name>
</gene>
<dbReference type="HOGENOM" id="CLU_002706_0_0_1"/>
<dbReference type="InterPro" id="IPR046960">
    <property type="entry name" value="PPR_At4g14850-like_plant"/>
</dbReference>
<dbReference type="Gene3D" id="1.25.40.10">
    <property type="entry name" value="Tetratricopeptide repeat domain"/>
    <property type="match status" value="2"/>
</dbReference>
<feature type="repeat" description="PPR" evidence="2">
    <location>
        <begin position="68"/>
        <end position="102"/>
    </location>
</feature>
<dbReference type="InterPro" id="IPR011990">
    <property type="entry name" value="TPR-like_helical_dom_sf"/>
</dbReference>
<keyword evidence="4" id="KW-1185">Reference proteome</keyword>
<sequence>MQVHNVEEILANLSSTCDLLEGKVLHFQIERSPHCHDRLVANFLVQMYGRCGSLEDARKVFDTLSNPNVFSWTMLIKAYAQNGHLEGARSIFDAMPIRDLRIQPNRSIFASALAACTHLGDLEHGRRIHERIHHSKIAGVHDVVIGNALVTMYARCGDLVSAREFFEGMREKNSMSWNAIISAYVQGGHPREALELFARMTGKLNSFVFASAFTACSMVGEIDLGKKLYARFVESGLKPDLIVQNALMSMYAKCGELDEARRIFFELPTRDVGAWACLMAGYAQHGDV</sequence>
<evidence type="ECO:0000256" key="2">
    <source>
        <dbReference type="PROSITE-ProRule" id="PRU00708"/>
    </source>
</evidence>
<evidence type="ECO:0000313" key="4">
    <source>
        <dbReference type="Proteomes" id="UP000001514"/>
    </source>
</evidence>
<dbReference type="Proteomes" id="UP000001514">
    <property type="component" value="Unassembled WGS sequence"/>
</dbReference>
<dbReference type="EMBL" id="GL378028">
    <property type="protein sequence ID" value="EFJ04275.1"/>
    <property type="molecule type" value="Genomic_DNA"/>
</dbReference>
<dbReference type="FunFam" id="1.25.40.10:FF:000381">
    <property type="entry name" value="Pentatricopeptide repeat-containing protein"/>
    <property type="match status" value="1"/>
</dbReference>
<dbReference type="OMA" id="NCAMLED"/>
<dbReference type="SUPFAM" id="SSF48452">
    <property type="entry name" value="TPR-like"/>
    <property type="match status" value="1"/>
</dbReference>
<dbReference type="PANTHER" id="PTHR24015">
    <property type="entry name" value="OS07G0578800 PROTEIN-RELATED"/>
    <property type="match status" value="1"/>
</dbReference>
<evidence type="ECO:0008006" key="5">
    <source>
        <dbReference type="Google" id="ProtNLM"/>
    </source>
</evidence>
<dbReference type="InterPro" id="IPR002885">
    <property type="entry name" value="PPR_rpt"/>
</dbReference>
<reference evidence="3 4" key="1">
    <citation type="journal article" date="2011" name="Science">
        <title>The Selaginella genome identifies genetic changes associated with the evolution of vascular plants.</title>
        <authorList>
            <person name="Banks J.A."/>
            <person name="Nishiyama T."/>
            <person name="Hasebe M."/>
            <person name="Bowman J.L."/>
            <person name="Gribskov M."/>
            <person name="dePamphilis C."/>
            <person name="Albert V.A."/>
            <person name="Aono N."/>
            <person name="Aoyama T."/>
            <person name="Ambrose B.A."/>
            <person name="Ashton N.W."/>
            <person name="Axtell M.J."/>
            <person name="Barker E."/>
            <person name="Barker M.S."/>
            <person name="Bennetzen J.L."/>
            <person name="Bonawitz N.D."/>
            <person name="Chapple C."/>
            <person name="Cheng C."/>
            <person name="Correa L.G."/>
            <person name="Dacre M."/>
            <person name="DeBarry J."/>
            <person name="Dreyer I."/>
            <person name="Elias M."/>
            <person name="Engstrom E.M."/>
            <person name="Estelle M."/>
            <person name="Feng L."/>
            <person name="Finet C."/>
            <person name="Floyd S.K."/>
            <person name="Frommer W.B."/>
            <person name="Fujita T."/>
            <person name="Gramzow L."/>
            <person name="Gutensohn M."/>
            <person name="Harholt J."/>
            <person name="Hattori M."/>
            <person name="Heyl A."/>
            <person name="Hirai T."/>
            <person name="Hiwatashi Y."/>
            <person name="Ishikawa M."/>
            <person name="Iwata M."/>
            <person name="Karol K.G."/>
            <person name="Koehler B."/>
            <person name="Kolukisaoglu U."/>
            <person name="Kubo M."/>
            <person name="Kurata T."/>
            <person name="Lalonde S."/>
            <person name="Li K."/>
            <person name="Li Y."/>
            <person name="Litt A."/>
            <person name="Lyons E."/>
            <person name="Manning G."/>
            <person name="Maruyama T."/>
            <person name="Michael T.P."/>
            <person name="Mikami K."/>
            <person name="Miyazaki S."/>
            <person name="Morinaga S."/>
            <person name="Murata T."/>
            <person name="Mueller-Roeber B."/>
            <person name="Nelson D.R."/>
            <person name="Obara M."/>
            <person name="Oguri Y."/>
            <person name="Olmstead R.G."/>
            <person name="Onodera N."/>
            <person name="Petersen B.L."/>
            <person name="Pils B."/>
            <person name="Prigge M."/>
            <person name="Rensing S.A."/>
            <person name="Riano-Pachon D.M."/>
            <person name="Roberts A.W."/>
            <person name="Sato Y."/>
            <person name="Scheller H.V."/>
            <person name="Schulz B."/>
            <person name="Schulz C."/>
            <person name="Shakirov E.V."/>
            <person name="Shibagaki N."/>
            <person name="Shinohara N."/>
            <person name="Shippen D.E."/>
            <person name="Soerensen I."/>
            <person name="Sotooka R."/>
            <person name="Sugimoto N."/>
            <person name="Sugita M."/>
            <person name="Sumikawa N."/>
            <person name="Tanurdzic M."/>
            <person name="Theissen G."/>
            <person name="Ulvskov P."/>
            <person name="Wakazuki S."/>
            <person name="Weng J.K."/>
            <person name="Willats W.W."/>
            <person name="Wipf D."/>
            <person name="Wolf P.G."/>
            <person name="Yang L."/>
            <person name="Zimmer A.D."/>
            <person name="Zhu Q."/>
            <person name="Mitros T."/>
            <person name="Hellsten U."/>
            <person name="Loque D."/>
            <person name="Otillar R."/>
            <person name="Salamov A."/>
            <person name="Schmutz J."/>
            <person name="Shapiro H."/>
            <person name="Lindquist E."/>
            <person name="Lucas S."/>
            <person name="Rokhsar D."/>
            <person name="Grigoriev I.V."/>
        </authorList>
    </citation>
    <scope>NUCLEOTIDE SEQUENCE [LARGE SCALE GENOMIC DNA]</scope>
</reference>